<organism evidence="1 2">
    <name type="scientific">Oryzomonas japonica</name>
    <dbReference type="NCBI Taxonomy" id="2603858"/>
    <lineage>
        <taxon>Bacteria</taxon>
        <taxon>Pseudomonadati</taxon>
        <taxon>Thermodesulfobacteriota</taxon>
        <taxon>Desulfuromonadia</taxon>
        <taxon>Geobacterales</taxon>
        <taxon>Geobacteraceae</taxon>
        <taxon>Oryzomonas</taxon>
    </lineage>
</organism>
<dbReference type="RefSeq" id="WP_151129545.1">
    <property type="nucleotide sequence ID" value="NZ_VZQZ01000011.1"/>
</dbReference>
<evidence type="ECO:0000313" key="2">
    <source>
        <dbReference type="Proteomes" id="UP000420562"/>
    </source>
</evidence>
<dbReference type="EMBL" id="VZQZ01000011">
    <property type="protein sequence ID" value="KAB0663855.1"/>
    <property type="molecule type" value="Genomic_DNA"/>
</dbReference>
<evidence type="ECO:0000313" key="1">
    <source>
        <dbReference type="EMBL" id="KAB0663855.1"/>
    </source>
</evidence>
<dbReference type="AlphaFoldDB" id="A0A7J4ZMM8"/>
<keyword evidence="2" id="KW-1185">Reference proteome</keyword>
<gene>
    <name evidence="1" type="ORF">F6V25_15625</name>
</gene>
<proteinExistence type="predicted"/>
<reference evidence="1 2" key="1">
    <citation type="submission" date="2019-09" db="EMBL/GenBank/DDBJ databases">
        <title>Geobacter sp. Red96, a novel strain isolated from paddy soil.</title>
        <authorList>
            <person name="Xu Z."/>
            <person name="Masuda Y."/>
            <person name="Itoh H."/>
            <person name="Senoo K."/>
        </authorList>
    </citation>
    <scope>NUCLEOTIDE SEQUENCE [LARGE SCALE GENOMIC DNA]</scope>
    <source>
        <strain evidence="1 2">Red96</strain>
    </source>
</reference>
<sequence length="112" mass="12228">MNEIWEMAQMPAYVETAEYSWTSTLGLCTRAAVGDVGIILGLYASGALAAGDPRWGLRARWNRYATAAAVLGLTYAVLVEHAALDAGRWAYNEQMPIVPMFVGTGLWPLLHK</sequence>
<comment type="caution">
    <text evidence="1">The sequence shown here is derived from an EMBL/GenBank/DDBJ whole genome shotgun (WGS) entry which is preliminary data.</text>
</comment>
<protein>
    <submittedName>
        <fullName evidence="1">Uncharacterized protein</fullName>
    </submittedName>
</protein>
<name>A0A7J4ZMM8_9BACT</name>
<dbReference type="Proteomes" id="UP000420562">
    <property type="component" value="Unassembled WGS sequence"/>
</dbReference>
<accession>A0A7J4ZMM8</accession>